<dbReference type="AlphaFoldDB" id="A0A8X8CDD6"/>
<organism evidence="2 3">
    <name type="scientific">Populus tomentosa</name>
    <name type="common">Chinese white poplar</name>
    <dbReference type="NCBI Taxonomy" id="118781"/>
    <lineage>
        <taxon>Eukaryota</taxon>
        <taxon>Viridiplantae</taxon>
        <taxon>Streptophyta</taxon>
        <taxon>Embryophyta</taxon>
        <taxon>Tracheophyta</taxon>
        <taxon>Spermatophyta</taxon>
        <taxon>Magnoliopsida</taxon>
        <taxon>eudicotyledons</taxon>
        <taxon>Gunneridae</taxon>
        <taxon>Pentapetalae</taxon>
        <taxon>rosids</taxon>
        <taxon>fabids</taxon>
        <taxon>Malpighiales</taxon>
        <taxon>Salicaceae</taxon>
        <taxon>Saliceae</taxon>
        <taxon>Populus</taxon>
    </lineage>
</organism>
<dbReference type="Pfam" id="PF04083">
    <property type="entry name" value="Abhydro_lipase"/>
    <property type="match status" value="1"/>
</dbReference>
<dbReference type="PANTHER" id="PTHR11005">
    <property type="entry name" value="LYSOSOMAL ACID LIPASE-RELATED"/>
    <property type="match status" value="1"/>
</dbReference>
<comment type="caution">
    <text evidence="2">The sequence shown here is derived from an EMBL/GenBank/DDBJ whole genome shotgun (WGS) entry which is preliminary data.</text>
</comment>
<accession>A0A8X8CDD6</accession>
<gene>
    <name evidence="2" type="ORF">POTOM_047193</name>
</gene>
<evidence type="ECO:0000313" key="3">
    <source>
        <dbReference type="Proteomes" id="UP000886885"/>
    </source>
</evidence>
<evidence type="ECO:0000313" key="2">
    <source>
        <dbReference type="EMBL" id="KAG6750112.1"/>
    </source>
</evidence>
<dbReference type="OrthoDB" id="9974421at2759"/>
<evidence type="ECO:0000259" key="1">
    <source>
        <dbReference type="Pfam" id="PF04083"/>
    </source>
</evidence>
<reference evidence="2" key="1">
    <citation type="journal article" date="2020" name="bioRxiv">
        <title>Hybrid origin of Populus tomentosa Carr. identified through genome sequencing and phylogenomic analysis.</title>
        <authorList>
            <person name="An X."/>
            <person name="Gao K."/>
            <person name="Chen Z."/>
            <person name="Li J."/>
            <person name="Yang X."/>
            <person name="Yang X."/>
            <person name="Zhou J."/>
            <person name="Guo T."/>
            <person name="Zhao T."/>
            <person name="Huang S."/>
            <person name="Miao D."/>
            <person name="Khan W.U."/>
            <person name="Rao P."/>
            <person name="Ye M."/>
            <person name="Lei B."/>
            <person name="Liao W."/>
            <person name="Wang J."/>
            <person name="Ji L."/>
            <person name="Li Y."/>
            <person name="Guo B."/>
            <person name="Mustafa N.S."/>
            <person name="Li S."/>
            <person name="Yun Q."/>
            <person name="Keller S.R."/>
            <person name="Mao J."/>
            <person name="Zhang R."/>
            <person name="Strauss S.H."/>
        </authorList>
    </citation>
    <scope>NUCLEOTIDE SEQUENCE</scope>
    <source>
        <strain evidence="2">GM15</strain>
        <tissue evidence="2">Leaf</tissue>
    </source>
</reference>
<feature type="domain" description="Partial AB-hydrolase lipase" evidence="1">
    <location>
        <begin position="185"/>
        <end position="215"/>
    </location>
</feature>
<keyword evidence="3" id="KW-1185">Reference proteome</keyword>
<name>A0A8X8CDD6_POPTO</name>
<dbReference type="Proteomes" id="UP000886885">
    <property type="component" value="Chromosome 14A"/>
</dbReference>
<sequence>MQIQLLSLTGQGSVSELASPPSADDSICKTLVETYGYACEEHTSLLSSVTIQSRRSDVYPKISRIDYGMNWQLNIPTAATALSKDQSLKMLRSAALFSPTAYLGQITSPVAKVSADIVTVNSESEHANDMVISKLPRKSIAWRAFEDPCKVSTEVGSRRTKLFSDKSQNVMAAALAPSVGDGVCASMIEPQDYICEEHTVTTEDGCILSLQRIPAWYSLVSMYSRGHVSLSPDDSVYWDWTWDELVTYDLPATFQYAHGQAGQNLHHDGTLIALAAFSKSQLVNSLRSAALPCPIQEMLPKIFSLRPYTGWVLNTLTMLEIKLFVFTQRVQPSMS</sequence>
<dbReference type="EMBL" id="JAAWWB010000027">
    <property type="protein sequence ID" value="KAG6750112.1"/>
    <property type="molecule type" value="Genomic_DNA"/>
</dbReference>
<protein>
    <recommendedName>
        <fullName evidence="1">Partial AB-hydrolase lipase domain-containing protein</fullName>
    </recommendedName>
</protein>
<dbReference type="GO" id="GO:0006629">
    <property type="term" value="P:lipid metabolic process"/>
    <property type="evidence" value="ECO:0007669"/>
    <property type="project" value="InterPro"/>
</dbReference>
<dbReference type="InterPro" id="IPR006693">
    <property type="entry name" value="AB_hydrolase_lipase"/>
</dbReference>
<proteinExistence type="predicted"/>